<name>A0AB39NB36_9ACTN</name>
<dbReference type="EMBL" id="CP163432">
    <property type="protein sequence ID" value="XDQ15688.1"/>
    <property type="molecule type" value="Genomic_DNA"/>
</dbReference>
<protein>
    <submittedName>
        <fullName evidence="2">Uncharacterized protein</fullName>
    </submittedName>
</protein>
<feature type="region of interest" description="Disordered" evidence="1">
    <location>
        <begin position="27"/>
        <end position="50"/>
    </location>
</feature>
<sequence>MDTAVQKPAPESWPSVILAWFPMLPPHSPARIAPGQEAGSPLSTREETAR</sequence>
<dbReference type="AlphaFoldDB" id="A0AB39NB36"/>
<evidence type="ECO:0000313" key="2">
    <source>
        <dbReference type="EMBL" id="XDQ15688.1"/>
    </source>
</evidence>
<proteinExistence type="predicted"/>
<accession>A0AB39NB36</accession>
<evidence type="ECO:0000256" key="1">
    <source>
        <dbReference type="SAM" id="MobiDB-lite"/>
    </source>
</evidence>
<organism evidence="2">
    <name type="scientific">Streptomyces sp. R11</name>
    <dbReference type="NCBI Taxonomy" id="3238625"/>
    <lineage>
        <taxon>Bacteria</taxon>
        <taxon>Bacillati</taxon>
        <taxon>Actinomycetota</taxon>
        <taxon>Actinomycetes</taxon>
        <taxon>Kitasatosporales</taxon>
        <taxon>Streptomycetaceae</taxon>
        <taxon>Streptomyces</taxon>
    </lineage>
</organism>
<dbReference type="RefSeq" id="WP_369275616.1">
    <property type="nucleotide sequence ID" value="NZ_CP163432.1"/>
</dbReference>
<gene>
    <name evidence="2" type="ORF">AB5J55_41725</name>
</gene>
<reference evidence="2" key="1">
    <citation type="submission" date="2024-07" db="EMBL/GenBank/DDBJ databases">
        <authorList>
            <person name="Yu S.T."/>
        </authorList>
    </citation>
    <scope>NUCLEOTIDE SEQUENCE</scope>
    <source>
        <strain evidence="2">R11</strain>
    </source>
</reference>